<keyword evidence="3" id="KW-0560">Oxidoreductase</keyword>
<dbReference type="SUPFAM" id="SSF51197">
    <property type="entry name" value="Clavaminate synthase-like"/>
    <property type="match status" value="1"/>
</dbReference>
<evidence type="ECO:0000256" key="2">
    <source>
        <dbReference type="ARBA" id="ARBA00022964"/>
    </source>
</evidence>
<dbReference type="AlphaFoldDB" id="A0AAJ0CSC8"/>
<comment type="caution">
    <text evidence="5">The sequence shown here is derived from an EMBL/GenBank/DDBJ whole genome shotgun (WGS) entry which is preliminary data.</text>
</comment>
<keyword evidence="3" id="KW-0479">Metal-binding</keyword>
<accession>A0AAJ0CSC8</accession>
<evidence type="ECO:0000256" key="1">
    <source>
        <dbReference type="ARBA" id="ARBA00008056"/>
    </source>
</evidence>
<organism evidence="5 6">
    <name type="scientific">Conoideocrella luteorostrata</name>
    <dbReference type="NCBI Taxonomy" id="1105319"/>
    <lineage>
        <taxon>Eukaryota</taxon>
        <taxon>Fungi</taxon>
        <taxon>Dikarya</taxon>
        <taxon>Ascomycota</taxon>
        <taxon>Pezizomycotina</taxon>
        <taxon>Sordariomycetes</taxon>
        <taxon>Hypocreomycetidae</taxon>
        <taxon>Hypocreales</taxon>
        <taxon>Clavicipitaceae</taxon>
        <taxon>Conoideocrella</taxon>
    </lineage>
</organism>
<dbReference type="Pfam" id="PF14226">
    <property type="entry name" value="DIOX_N"/>
    <property type="match status" value="1"/>
</dbReference>
<protein>
    <recommendedName>
        <fullName evidence="4">Fe2OG dioxygenase domain-containing protein</fullName>
    </recommendedName>
</protein>
<evidence type="ECO:0000313" key="6">
    <source>
        <dbReference type="Proteomes" id="UP001251528"/>
    </source>
</evidence>
<keyword evidence="2" id="KW-0223">Dioxygenase</keyword>
<dbReference type="InterPro" id="IPR044861">
    <property type="entry name" value="IPNS-like_FE2OG_OXY"/>
</dbReference>
<sequence length="346" mass="38771">MASQKQFDAVPPFPDNLQTVELSTIPLAGLISGDTKVAEQLFAACQDLGFFLLDLRGDHLGEEIINEIDQLLNLSMEALNLPEEVKKRFPVTPGKSILGFKPRGSSVTETRQQDRYEMLNIAQDGLMGVTDLQPLPDILLDKRRLLTSYMKHGHVIITAICRTLSDQLKIPTETFADLHPANKSSGTTIRMIKAFACTKAEERRTSMIHHTDFGTITLLANVIGGLQVLPAGELLDENAWRWVRPQPGLLIVNLGDVFVQWTGRILRSNVHRIRYAPGEQQNLDRYSLAIVGRPMSSATMKRIHNLGVPSEEETDKTVLEYEWYKMGLVKQGKWEMKTRGGRVISA</sequence>
<dbReference type="Gene3D" id="2.60.120.330">
    <property type="entry name" value="B-lactam Antibiotic, Isopenicillin N Synthase, Chain"/>
    <property type="match status" value="1"/>
</dbReference>
<dbReference type="Pfam" id="PF03171">
    <property type="entry name" value="2OG-FeII_Oxy"/>
    <property type="match status" value="1"/>
</dbReference>
<feature type="domain" description="Fe2OG dioxygenase" evidence="4">
    <location>
        <begin position="187"/>
        <end position="296"/>
    </location>
</feature>
<evidence type="ECO:0000313" key="5">
    <source>
        <dbReference type="EMBL" id="KAK2603884.1"/>
    </source>
</evidence>
<dbReference type="InterPro" id="IPR005123">
    <property type="entry name" value="Oxoglu/Fe-dep_dioxygenase_dom"/>
</dbReference>
<dbReference type="Proteomes" id="UP001251528">
    <property type="component" value="Unassembled WGS sequence"/>
</dbReference>
<keyword evidence="3" id="KW-0408">Iron</keyword>
<keyword evidence="6" id="KW-1185">Reference proteome</keyword>
<dbReference type="GO" id="GO:0046872">
    <property type="term" value="F:metal ion binding"/>
    <property type="evidence" value="ECO:0007669"/>
    <property type="project" value="UniProtKB-KW"/>
</dbReference>
<comment type="similarity">
    <text evidence="1 3">Belongs to the iron/ascorbate-dependent oxidoreductase family.</text>
</comment>
<dbReference type="PANTHER" id="PTHR47990">
    <property type="entry name" value="2-OXOGLUTARATE (2OG) AND FE(II)-DEPENDENT OXYGENASE SUPERFAMILY PROTEIN-RELATED"/>
    <property type="match status" value="1"/>
</dbReference>
<evidence type="ECO:0000256" key="3">
    <source>
        <dbReference type="RuleBase" id="RU003682"/>
    </source>
</evidence>
<dbReference type="EMBL" id="JASWJB010000054">
    <property type="protein sequence ID" value="KAK2603884.1"/>
    <property type="molecule type" value="Genomic_DNA"/>
</dbReference>
<name>A0AAJ0CSC8_9HYPO</name>
<reference evidence="5" key="1">
    <citation type="submission" date="2023-06" db="EMBL/GenBank/DDBJ databases">
        <title>Conoideocrella luteorostrata (Hypocreales: Clavicipitaceae), a potential biocontrol fungus for elongate hemlock scale in United States Christmas tree production areas.</title>
        <authorList>
            <person name="Barrett H."/>
            <person name="Lovett B."/>
            <person name="Macias A.M."/>
            <person name="Stajich J.E."/>
            <person name="Kasson M.T."/>
        </authorList>
    </citation>
    <scope>NUCLEOTIDE SEQUENCE</scope>
    <source>
        <strain evidence="5">ARSEF 14590</strain>
    </source>
</reference>
<evidence type="ECO:0000259" key="4">
    <source>
        <dbReference type="PROSITE" id="PS51471"/>
    </source>
</evidence>
<dbReference type="InterPro" id="IPR027443">
    <property type="entry name" value="IPNS-like_sf"/>
</dbReference>
<proteinExistence type="inferred from homology"/>
<dbReference type="InterPro" id="IPR026992">
    <property type="entry name" value="DIOX_N"/>
</dbReference>
<dbReference type="PROSITE" id="PS51471">
    <property type="entry name" value="FE2OG_OXY"/>
    <property type="match status" value="1"/>
</dbReference>
<dbReference type="GO" id="GO:0044283">
    <property type="term" value="P:small molecule biosynthetic process"/>
    <property type="evidence" value="ECO:0007669"/>
    <property type="project" value="UniProtKB-ARBA"/>
</dbReference>
<dbReference type="InterPro" id="IPR050231">
    <property type="entry name" value="Iron_ascorbate_oxido_reductase"/>
</dbReference>
<gene>
    <name evidence="5" type="ORF">QQS21_003919</name>
</gene>
<dbReference type="GO" id="GO:0051213">
    <property type="term" value="F:dioxygenase activity"/>
    <property type="evidence" value="ECO:0007669"/>
    <property type="project" value="UniProtKB-KW"/>
</dbReference>